<dbReference type="NCBIfam" id="TIGR01198">
    <property type="entry name" value="pgl"/>
    <property type="match status" value="1"/>
</dbReference>
<gene>
    <name evidence="7" type="ORF">KP509_04G099200</name>
</gene>
<name>A0A8T2UZW7_CERRI</name>
<feature type="domain" description="Glucosamine/galactosamine-6-phosphate isomerase" evidence="6">
    <location>
        <begin position="80"/>
        <end position="308"/>
    </location>
</feature>
<dbReference type="EMBL" id="CM035409">
    <property type="protein sequence ID" value="KAH7440268.1"/>
    <property type="molecule type" value="Genomic_DNA"/>
</dbReference>
<dbReference type="InterPro" id="IPR006148">
    <property type="entry name" value="Glc/Gal-6P_isomerase"/>
</dbReference>
<comment type="pathway">
    <text evidence="2">Carbohydrate degradation; pentose phosphate pathway; D-ribulose 5-phosphate from D-glucose 6-phosphate (oxidative stage): step 2/3.</text>
</comment>
<reference evidence="7" key="1">
    <citation type="submission" date="2021-08" db="EMBL/GenBank/DDBJ databases">
        <title>WGS assembly of Ceratopteris richardii.</title>
        <authorList>
            <person name="Marchant D.B."/>
            <person name="Chen G."/>
            <person name="Jenkins J."/>
            <person name="Shu S."/>
            <person name="Leebens-Mack J."/>
            <person name="Grimwood J."/>
            <person name="Schmutz J."/>
            <person name="Soltis P."/>
            <person name="Soltis D."/>
            <person name="Chen Z.-H."/>
        </authorList>
    </citation>
    <scope>NUCLEOTIDE SEQUENCE</scope>
    <source>
        <strain evidence="7">Whitten #5841</strain>
        <tissue evidence="7">Leaf</tissue>
    </source>
</reference>
<dbReference type="GO" id="GO:0005975">
    <property type="term" value="P:carbohydrate metabolic process"/>
    <property type="evidence" value="ECO:0007669"/>
    <property type="project" value="InterPro"/>
</dbReference>
<dbReference type="EC" id="3.1.1.31" evidence="5"/>
<dbReference type="InterPro" id="IPR005900">
    <property type="entry name" value="6-phosphogluconolactonase_DevB"/>
</dbReference>
<dbReference type="CDD" id="cd01400">
    <property type="entry name" value="6PGL"/>
    <property type="match status" value="1"/>
</dbReference>
<comment type="caution">
    <text evidence="7">The sequence shown here is derived from an EMBL/GenBank/DDBJ whole genome shotgun (WGS) entry which is preliminary data.</text>
</comment>
<dbReference type="InterPro" id="IPR037171">
    <property type="entry name" value="NagB/RpiA_transferase-like"/>
</dbReference>
<dbReference type="PANTHER" id="PTHR11054:SF17">
    <property type="entry name" value="6-PHOSPHOGLUCONOLACTONASE 1-RELATED"/>
    <property type="match status" value="1"/>
</dbReference>
<dbReference type="GO" id="GO:0005737">
    <property type="term" value="C:cytoplasm"/>
    <property type="evidence" value="ECO:0007669"/>
    <property type="project" value="UniProtKB-ARBA"/>
</dbReference>
<evidence type="ECO:0000256" key="4">
    <source>
        <dbReference type="ARBA" id="ARBA00022801"/>
    </source>
</evidence>
<evidence type="ECO:0000313" key="8">
    <source>
        <dbReference type="Proteomes" id="UP000825935"/>
    </source>
</evidence>
<evidence type="ECO:0000313" key="7">
    <source>
        <dbReference type="EMBL" id="KAH7440268.1"/>
    </source>
</evidence>
<dbReference type="Pfam" id="PF01182">
    <property type="entry name" value="Glucosamine_iso"/>
    <property type="match status" value="1"/>
</dbReference>
<dbReference type="OMA" id="PRIHENE"/>
<dbReference type="FunFam" id="3.40.50.1360:FF:000009">
    <property type="entry name" value="Probable 6-phosphogluconolactonase"/>
    <property type="match status" value="1"/>
</dbReference>
<dbReference type="SUPFAM" id="SSF100950">
    <property type="entry name" value="NagB/RpiA/CoA transferase-like"/>
    <property type="match status" value="1"/>
</dbReference>
<comment type="similarity">
    <text evidence="3 5">Belongs to the glucosamine/galactosamine-6-phosphate isomerase family. 6-phosphogluconolactonase subfamily.</text>
</comment>
<accession>A0A8T2UZW7</accession>
<dbReference type="GO" id="GO:0006098">
    <property type="term" value="P:pentose-phosphate shunt"/>
    <property type="evidence" value="ECO:0007669"/>
    <property type="project" value="InterPro"/>
</dbReference>
<dbReference type="PANTHER" id="PTHR11054">
    <property type="entry name" value="6-PHOSPHOGLUCONOLACTONASE"/>
    <property type="match status" value="1"/>
</dbReference>
<evidence type="ECO:0000256" key="2">
    <source>
        <dbReference type="ARBA" id="ARBA00004961"/>
    </source>
</evidence>
<evidence type="ECO:0000259" key="6">
    <source>
        <dbReference type="Pfam" id="PF01182"/>
    </source>
</evidence>
<dbReference type="InterPro" id="IPR039104">
    <property type="entry name" value="6PGL"/>
</dbReference>
<keyword evidence="8" id="KW-1185">Reference proteome</keyword>
<organism evidence="7 8">
    <name type="scientific">Ceratopteris richardii</name>
    <name type="common">Triangle waterfern</name>
    <dbReference type="NCBI Taxonomy" id="49495"/>
    <lineage>
        <taxon>Eukaryota</taxon>
        <taxon>Viridiplantae</taxon>
        <taxon>Streptophyta</taxon>
        <taxon>Embryophyta</taxon>
        <taxon>Tracheophyta</taxon>
        <taxon>Polypodiopsida</taxon>
        <taxon>Polypodiidae</taxon>
        <taxon>Polypodiales</taxon>
        <taxon>Pteridineae</taxon>
        <taxon>Pteridaceae</taxon>
        <taxon>Parkerioideae</taxon>
        <taxon>Ceratopteris</taxon>
    </lineage>
</organism>
<dbReference type="Gene3D" id="3.40.50.1360">
    <property type="match status" value="1"/>
</dbReference>
<dbReference type="Proteomes" id="UP000825935">
    <property type="component" value="Chromosome 4"/>
</dbReference>
<keyword evidence="4" id="KW-0378">Hydrolase</keyword>
<evidence type="ECO:0000256" key="5">
    <source>
        <dbReference type="RuleBase" id="RU365095"/>
    </source>
</evidence>
<sequence>MPSLSNHQQTNLLLPPHCRPKTRCSLGNFAGFANSSGSQRKALKNSGRYSRLVHVRVQTTRQNPAMTTKHGDVKIFEGIQDLTTSLADYISERADAAVKDRGSFSIALSGGSLISTMSKLYEPPYNKIIDWSKWHVFWADERVVPRNHPDSNYKLAKDGLLSKVPIIPGQVYSINDSLSADAAAEDYEFGLRQLVKTRIVDAASSSDSPKFDLILLGMGPDGHIASLFPGHPLTHEKDKWIASIKDSPKPPPERITFTFPVINSAANVAMVITGSNKADVLQKAFGEKQDTGVLPVQMVDPTEGNLVWFLDKPAASKL</sequence>
<dbReference type="GO" id="GO:0017057">
    <property type="term" value="F:6-phosphogluconolactonase activity"/>
    <property type="evidence" value="ECO:0007669"/>
    <property type="project" value="UniProtKB-EC"/>
</dbReference>
<proteinExistence type="inferred from homology"/>
<comment type="catalytic activity">
    <reaction evidence="1 5">
        <text>6-phospho-D-glucono-1,5-lactone + H2O = 6-phospho-D-gluconate + H(+)</text>
        <dbReference type="Rhea" id="RHEA:12556"/>
        <dbReference type="ChEBI" id="CHEBI:15377"/>
        <dbReference type="ChEBI" id="CHEBI:15378"/>
        <dbReference type="ChEBI" id="CHEBI:57955"/>
        <dbReference type="ChEBI" id="CHEBI:58759"/>
        <dbReference type="EC" id="3.1.1.31"/>
    </reaction>
</comment>
<evidence type="ECO:0000256" key="3">
    <source>
        <dbReference type="ARBA" id="ARBA00010662"/>
    </source>
</evidence>
<evidence type="ECO:0000256" key="1">
    <source>
        <dbReference type="ARBA" id="ARBA00000832"/>
    </source>
</evidence>
<dbReference type="AlphaFoldDB" id="A0A8T2UZW7"/>
<protein>
    <recommendedName>
        <fullName evidence="5">Probable 6-phosphogluconolactonase</fullName>
        <ecNumber evidence="5">3.1.1.31</ecNumber>
    </recommendedName>
</protein>
<dbReference type="OrthoDB" id="432544at2759"/>